<protein>
    <submittedName>
        <fullName evidence="1">Pentapeptide repeat-containing protein</fullName>
    </submittedName>
</protein>
<dbReference type="SUPFAM" id="SSF141571">
    <property type="entry name" value="Pentapeptide repeat-like"/>
    <property type="match status" value="1"/>
</dbReference>
<keyword evidence="2" id="KW-1185">Reference proteome</keyword>
<evidence type="ECO:0000313" key="2">
    <source>
        <dbReference type="Proteomes" id="UP000663090"/>
    </source>
</evidence>
<evidence type="ECO:0000313" key="1">
    <source>
        <dbReference type="EMBL" id="QSQ13372.1"/>
    </source>
</evidence>
<dbReference type="Gene3D" id="2.160.20.80">
    <property type="entry name" value="E3 ubiquitin-protein ligase SopA"/>
    <property type="match status" value="1"/>
</dbReference>
<name>A0ABX7N6T3_9BACT</name>
<reference evidence="1 2" key="1">
    <citation type="submission" date="2021-02" db="EMBL/GenBank/DDBJ databases">
        <title>De Novo genome assembly of isolated myxobacteria.</title>
        <authorList>
            <person name="Stevens D.C."/>
        </authorList>
    </citation>
    <scope>NUCLEOTIDE SEQUENCE [LARGE SCALE GENOMIC DNA]</scope>
    <source>
        <strain evidence="1 2">SCHIC003</strain>
    </source>
</reference>
<dbReference type="Pfam" id="PF00805">
    <property type="entry name" value="Pentapeptide"/>
    <property type="match status" value="1"/>
</dbReference>
<dbReference type="RefSeq" id="WP_206715068.1">
    <property type="nucleotide sequence ID" value="NZ_CP071091.1"/>
</dbReference>
<dbReference type="InterPro" id="IPR051082">
    <property type="entry name" value="Pentapeptide-BTB/POZ_domain"/>
</dbReference>
<sequence length="488" mass="53753">MPKAPSIEKLLQNGSAEWNRLRKGGQVPTEHTGATFTQLFSANADLSGLGLVGSEWERCDLSKINFRDTDLSNAYFHGGRLQDCDFRGANLEGATFEKLKLLRCDFTGAKGLDDMEMDDVDMDRVVGLDGEEAPPPPPPPAQGITAFTREQREKALGVQANALLQGDPAAEELPPFKPQDPPGSLFFRGLKRLAMPPLWVLDVPGLRPLVPQRMPPGSSLETLYREAVKTRLENKKPMADPAVVEKAQKSLRMGAKDANVAAMYLREVGVLPLFRFATAQVLKGALREEVEVDDLTGSIDPRTTGALLELRLTHEVVEHLQEARRRLSATQLYTALLEAGFSPDNNWDEALESSEAALELAQMATGDNRDALFEGFQVFAALPEEARLRRLAYLAESVTNLELVSRMPEGMEPSWLNGPETRECHEREMTYVQSLKAEDIPSKVAALAKAELGVPEGEVPEESDGDLFIHLRCDVCGKEKLIVQSPDE</sequence>
<proteinExistence type="predicted"/>
<dbReference type="PANTHER" id="PTHR14136">
    <property type="entry name" value="BTB_POZ DOMAIN-CONTAINING PROTEIN KCTD9"/>
    <property type="match status" value="1"/>
</dbReference>
<accession>A0ABX7N6T3</accession>
<gene>
    <name evidence="1" type="ORF">JY572_34335</name>
</gene>
<dbReference type="EMBL" id="CP071091">
    <property type="protein sequence ID" value="QSQ13372.1"/>
    <property type="molecule type" value="Genomic_DNA"/>
</dbReference>
<dbReference type="Proteomes" id="UP000663090">
    <property type="component" value="Chromosome"/>
</dbReference>
<organism evidence="1 2">
    <name type="scientific">Myxococcus landrumensis</name>
    <dbReference type="NCBI Taxonomy" id="2813577"/>
    <lineage>
        <taxon>Bacteria</taxon>
        <taxon>Pseudomonadati</taxon>
        <taxon>Myxococcota</taxon>
        <taxon>Myxococcia</taxon>
        <taxon>Myxococcales</taxon>
        <taxon>Cystobacterineae</taxon>
        <taxon>Myxococcaceae</taxon>
        <taxon>Myxococcus</taxon>
    </lineage>
</organism>
<dbReference type="InterPro" id="IPR001646">
    <property type="entry name" value="5peptide_repeat"/>
</dbReference>
<dbReference type="PANTHER" id="PTHR14136:SF17">
    <property type="entry name" value="BTB_POZ DOMAIN-CONTAINING PROTEIN KCTD9"/>
    <property type="match status" value="1"/>
</dbReference>